<evidence type="ECO:0008006" key="4">
    <source>
        <dbReference type="Google" id="ProtNLM"/>
    </source>
</evidence>
<dbReference type="NCBIfam" id="TIGR02532">
    <property type="entry name" value="IV_pilin_GFxxxE"/>
    <property type="match status" value="1"/>
</dbReference>
<dbReference type="Gene3D" id="3.30.700.10">
    <property type="entry name" value="Glycoprotein, Type 4 Pilin"/>
    <property type="match status" value="1"/>
</dbReference>
<dbReference type="EMBL" id="MFUG01000012">
    <property type="protein sequence ID" value="OGI76055.1"/>
    <property type="molecule type" value="Genomic_DNA"/>
</dbReference>
<sequence>MASHKKGFTLIEIMVVTGIIGIIIGFGIIVDWRIISRDNFSAEQAKIVSILEKARSRAMANMFEKKHGVCYDATSNSYVIFQDICDPSASTSELISANPNIAENPGTTFPFPTFVFEQLTGNTTGDTIHIEDSAKSADIIINDEGTINW</sequence>
<dbReference type="STRING" id="1801756.A3C67_00520"/>
<dbReference type="InterPro" id="IPR012902">
    <property type="entry name" value="N_methyl_site"/>
</dbReference>
<dbReference type="Proteomes" id="UP000179275">
    <property type="component" value="Unassembled WGS sequence"/>
</dbReference>
<dbReference type="Pfam" id="PF07963">
    <property type="entry name" value="N_methyl"/>
    <property type="match status" value="1"/>
</dbReference>
<keyword evidence="1" id="KW-0472">Membrane</keyword>
<gene>
    <name evidence="2" type="ORF">A3C67_00520</name>
</gene>
<evidence type="ECO:0000313" key="2">
    <source>
        <dbReference type="EMBL" id="OGI76055.1"/>
    </source>
</evidence>
<keyword evidence="1" id="KW-1133">Transmembrane helix</keyword>
<reference evidence="2 3" key="1">
    <citation type="journal article" date="2016" name="Nat. Commun.">
        <title>Thousands of microbial genomes shed light on interconnected biogeochemical processes in an aquifer system.</title>
        <authorList>
            <person name="Anantharaman K."/>
            <person name="Brown C.T."/>
            <person name="Hug L.A."/>
            <person name="Sharon I."/>
            <person name="Castelle C.J."/>
            <person name="Probst A.J."/>
            <person name="Thomas B.C."/>
            <person name="Singh A."/>
            <person name="Wilkins M.J."/>
            <person name="Karaoz U."/>
            <person name="Brodie E.L."/>
            <person name="Williams K.H."/>
            <person name="Hubbard S.S."/>
            <person name="Banfield J.F."/>
        </authorList>
    </citation>
    <scope>NUCLEOTIDE SEQUENCE [LARGE SCALE GENOMIC DNA]</scope>
</reference>
<organism evidence="2 3">
    <name type="scientific">Candidatus Nomurabacteria bacterium RIFCSPHIGHO2_02_FULL_42_19</name>
    <dbReference type="NCBI Taxonomy" id="1801756"/>
    <lineage>
        <taxon>Bacteria</taxon>
        <taxon>Candidatus Nomuraibacteriota</taxon>
    </lineage>
</organism>
<accession>A0A1F6W2X2</accession>
<proteinExistence type="predicted"/>
<evidence type="ECO:0000256" key="1">
    <source>
        <dbReference type="SAM" id="Phobius"/>
    </source>
</evidence>
<dbReference type="InterPro" id="IPR045584">
    <property type="entry name" value="Pilin-like"/>
</dbReference>
<dbReference type="AlphaFoldDB" id="A0A1F6W2X2"/>
<name>A0A1F6W2X2_9BACT</name>
<dbReference type="SUPFAM" id="SSF54523">
    <property type="entry name" value="Pili subunits"/>
    <property type="match status" value="1"/>
</dbReference>
<keyword evidence="1" id="KW-0812">Transmembrane</keyword>
<feature type="transmembrane region" description="Helical" evidence="1">
    <location>
        <begin position="7"/>
        <end position="30"/>
    </location>
</feature>
<protein>
    <recommendedName>
        <fullName evidence="4">Type II secretion system protein GspH</fullName>
    </recommendedName>
</protein>
<evidence type="ECO:0000313" key="3">
    <source>
        <dbReference type="Proteomes" id="UP000179275"/>
    </source>
</evidence>
<comment type="caution">
    <text evidence="2">The sequence shown here is derived from an EMBL/GenBank/DDBJ whole genome shotgun (WGS) entry which is preliminary data.</text>
</comment>